<geneLocation type="plasmid" evidence="3">
    <name>pKM19s</name>
</geneLocation>
<dbReference type="GO" id="GO:0006276">
    <property type="term" value="P:plasmid maintenance"/>
    <property type="evidence" value="ECO:0007669"/>
    <property type="project" value="InterPro"/>
</dbReference>
<evidence type="ECO:0000259" key="2">
    <source>
        <dbReference type="Pfam" id="PF05732"/>
    </source>
</evidence>
<sequence>MMFFDRGSINIMKKIKAVRYDENPFIEGMTVPIKNQRIRLSRLGRDDNVLINQSTGEMQGTHVTTFRRVDSQEFIKLFTNNIALTFELKTAGIKAFGVLVWMLQEKGISKDLVPLDKLALDDFLEANKEKKIALSLPTFARGLTELESAQIIAKHLRQGWYFINPNLIFNGDRIAFTTVIQRRRNEKKDDSTLDMFDDSNEFSTHSVRP</sequence>
<evidence type="ECO:0000313" key="3">
    <source>
        <dbReference type="EMBL" id="ACC38254.1"/>
    </source>
</evidence>
<dbReference type="InterPro" id="IPR008813">
    <property type="entry name" value="Plasmid_replication_RepL"/>
</dbReference>
<feature type="domain" description="Plasmid replication protein RepL" evidence="2">
    <location>
        <begin position="48"/>
        <end position="189"/>
    </location>
</feature>
<dbReference type="Pfam" id="PF05732">
    <property type="entry name" value="RepL"/>
    <property type="match status" value="1"/>
</dbReference>
<name>B2LXS5_9HYPH</name>
<proteinExistence type="predicted"/>
<protein>
    <submittedName>
        <fullName evidence="3">RepL</fullName>
    </submittedName>
</protein>
<reference evidence="3" key="1">
    <citation type="submission" date="2008-03" db="EMBL/GenBank/DDBJ databases">
        <title>Characterization of novel plasmids from Bartonella species in Taiwan.</title>
        <authorList>
            <person name="Lee J.-L."/>
            <person name="Ji D.-D."/>
        </authorList>
    </citation>
    <scope>NUCLEOTIDE SEQUENCE</scope>
    <source>
        <strain evidence="3">KM19-1</strain>
        <plasmid evidence="3">pKM19s</plasmid>
    </source>
</reference>
<evidence type="ECO:0000256" key="1">
    <source>
        <dbReference type="SAM" id="MobiDB-lite"/>
    </source>
</evidence>
<dbReference type="AlphaFoldDB" id="B2LXS5"/>
<organism evidence="3">
    <name type="scientific">Bartonella tribocorum</name>
    <dbReference type="NCBI Taxonomy" id="85701"/>
    <lineage>
        <taxon>Bacteria</taxon>
        <taxon>Pseudomonadati</taxon>
        <taxon>Pseudomonadota</taxon>
        <taxon>Alphaproteobacteria</taxon>
        <taxon>Hyphomicrobiales</taxon>
        <taxon>Bartonellaceae</taxon>
        <taxon>Bartonella</taxon>
    </lineage>
</organism>
<accession>B2LXS5</accession>
<feature type="region of interest" description="Disordered" evidence="1">
    <location>
        <begin position="190"/>
        <end position="209"/>
    </location>
</feature>
<keyword evidence="3" id="KW-0614">Plasmid</keyword>
<dbReference type="EMBL" id="EU595645">
    <property type="protein sequence ID" value="ACC38254.1"/>
    <property type="molecule type" value="Genomic_DNA"/>
</dbReference>
<gene>
    <name evidence="3" type="primary">repL</name>
</gene>
<dbReference type="GO" id="GO:0006260">
    <property type="term" value="P:DNA replication"/>
    <property type="evidence" value="ECO:0007669"/>
    <property type="project" value="InterPro"/>
</dbReference>